<gene>
    <name evidence="1" type="ORF">PsorP6_009902</name>
</gene>
<reference evidence="1 2" key="1">
    <citation type="journal article" date="2022" name="bioRxiv">
        <title>The genome of the oomycete Peronosclerospora sorghi, a cosmopolitan pathogen of maize and sorghum, is inflated with dispersed pseudogenes.</title>
        <authorList>
            <person name="Fletcher K."/>
            <person name="Martin F."/>
            <person name="Isakeit T."/>
            <person name="Cavanaugh K."/>
            <person name="Magill C."/>
            <person name="Michelmore R."/>
        </authorList>
    </citation>
    <scope>NUCLEOTIDE SEQUENCE [LARGE SCALE GENOMIC DNA]</scope>
    <source>
        <strain evidence="1">P6</strain>
    </source>
</reference>
<organism evidence="1 2">
    <name type="scientific">Peronosclerospora sorghi</name>
    <dbReference type="NCBI Taxonomy" id="230839"/>
    <lineage>
        <taxon>Eukaryota</taxon>
        <taxon>Sar</taxon>
        <taxon>Stramenopiles</taxon>
        <taxon>Oomycota</taxon>
        <taxon>Peronosporomycetes</taxon>
        <taxon>Peronosporales</taxon>
        <taxon>Peronosporaceae</taxon>
        <taxon>Peronosclerospora</taxon>
    </lineage>
</organism>
<evidence type="ECO:0000313" key="2">
    <source>
        <dbReference type="Proteomes" id="UP001163321"/>
    </source>
</evidence>
<sequence>MKKRCVQRREKEVVQNLSLSNNPGSSANRFFEGSRNMSLSISLHQLSSEMAMNFIFIQAEDGLYTEQVQALKDSNNKASRLAVEYLDVFPDQVLKSLPLDRDMQQEIDLMPGAKYFVTRE</sequence>
<keyword evidence="2" id="KW-1185">Reference proteome</keyword>
<accession>A0ACC0W2N8</accession>
<comment type="caution">
    <text evidence="1">The sequence shown here is derived from an EMBL/GenBank/DDBJ whole genome shotgun (WGS) entry which is preliminary data.</text>
</comment>
<evidence type="ECO:0000313" key="1">
    <source>
        <dbReference type="EMBL" id="KAI9912213.1"/>
    </source>
</evidence>
<dbReference type="EMBL" id="CM047584">
    <property type="protein sequence ID" value="KAI9912213.1"/>
    <property type="molecule type" value="Genomic_DNA"/>
</dbReference>
<proteinExistence type="predicted"/>
<dbReference type="Proteomes" id="UP001163321">
    <property type="component" value="Chromosome 5"/>
</dbReference>
<protein>
    <submittedName>
        <fullName evidence="1">Uncharacterized protein</fullName>
    </submittedName>
</protein>
<name>A0ACC0W2N8_9STRA</name>